<dbReference type="FunFam" id="2.40.50.140:FF:000051">
    <property type="entry name" value="RNA-binding transcriptional accessory protein"/>
    <property type="match status" value="1"/>
</dbReference>
<dbReference type="SMART" id="SM00732">
    <property type="entry name" value="YqgFc"/>
    <property type="match status" value="1"/>
</dbReference>
<dbReference type="FunFam" id="3.30.420.140:FF:000001">
    <property type="entry name" value="RNA-binding transcriptional accessory protein"/>
    <property type="match status" value="1"/>
</dbReference>
<dbReference type="Pfam" id="PF22706">
    <property type="entry name" value="Tex_central_region"/>
    <property type="match status" value="1"/>
</dbReference>
<dbReference type="GO" id="GO:0005737">
    <property type="term" value="C:cytoplasm"/>
    <property type="evidence" value="ECO:0007669"/>
    <property type="project" value="UniProtKB-ARBA"/>
</dbReference>
<protein>
    <submittedName>
        <fullName evidence="3">30S ribosomal protein S1</fullName>
    </submittedName>
</protein>
<dbReference type="InterPro" id="IPR003029">
    <property type="entry name" value="S1_domain"/>
</dbReference>
<dbReference type="EMBL" id="RJOO01000001">
    <property type="protein sequence ID" value="RSJ24528.1"/>
    <property type="molecule type" value="Genomic_DNA"/>
</dbReference>
<dbReference type="Pfam" id="PF12836">
    <property type="entry name" value="HHH_3"/>
    <property type="match status" value="1"/>
</dbReference>
<dbReference type="InterPro" id="IPR010994">
    <property type="entry name" value="RuvA_2-like"/>
</dbReference>
<dbReference type="SUPFAM" id="SSF53098">
    <property type="entry name" value="Ribonuclease H-like"/>
    <property type="match status" value="1"/>
</dbReference>
<dbReference type="SUPFAM" id="SSF158832">
    <property type="entry name" value="Tex N-terminal region-like"/>
    <property type="match status" value="1"/>
</dbReference>
<keyword evidence="1" id="KW-0694">RNA-binding</keyword>
<dbReference type="Pfam" id="PF17674">
    <property type="entry name" value="HHH_9"/>
    <property type="match status" value="1"/>
</dbReference>
<dbReference type="AlphaFoldDB" id="A0AAE8G1X4"/>
<evidence type="ECO:0000313" key="4">
    <source>
        <dbReference type="Proteomes" id="UP000267137"/>
    </source>
</evidence>
<dbReference type="Gene3D" id="1.10.3500.10">
    <property type="entry name" value="Tex N-terminal region-like"/>
    <property type="match status" value="1"/>
</dbReference>
<gene>
    <name evidence="3" type="primary">rpsA_2</name>
    <name evidence="3" type="ORF">D8827_01910</name>
</gene>
<dbReference type="InterPro" id="IPR055179">
    <property type="entry name" value="Tex-like_central_region"/>
</dbReference>
<dbReference type="Pfam" id="PF16921">
    <property type="entry name" value="Tex_YqgF"/>
    <property type="match status" value="1"/>
</dbReference>
<dbReference type="FunFam" id="1.10.150.310:FF:000001">
    <property type="entry name" value="RNA-binding transcriptional accessory protein"/>
    <property type="match status" value="1"/>
</dbReference>
<dbReference type="FunFam" id="1.10.10.650:FF:000001">
    <property type="entry name" value="S1 RNA-binding domain 1"/>
    <property type="match status" value="1"/>
</dbReference>
<dbReference type="InterPro" id="IPR012340">
    <property type="entry name" value="NA-bd_OB-fold"/>
</dbReference>
<dbReference type="Gene3D" id="3.30.420.140">
    <property type="entry name" value="YqgF/RNase H-like domain"/>
    <property type="match status" value="1"/>
</dbReference>
<evidence type="ECO:0000313" key="3">
    <source>
        <dbReference type="EMBL" id="RSJ24528.1"/>
    </source>
</evidence>
<accession>A0AAE8G1X4</accession>
<dbReference type="CDD" id="cd05685">
    <property type="entry name" value="S1_Tex"/>
    <property type="match status" value="1"/>
</dbReference>
<dbReference type="PANTHER" id="PTHR10724">
    <property type="entry name" value="30S RIBOSOMAL PROTEIN S1"/>
    <property type="match status" value="1"/>
</dbReference>
<comment type="caution">
    <text evidence="3">The sequence shown here is derived from an EMBL/GenBank/DDBJ whole genome shotgun (WGS) entry which is preliminary data.</text>
</comment>
<dbReference type="GO" id="GO:0003729">
    <property type="term" value="F:mRNA binding"/>
    <property type="evidence" value="ECO:0007669"/>
    <property type="project" value="UniProtKB-ARBA"/>
</dbReference>
<dbReference type="InterPro" id="IPR018974">
    <property type="entry name" value="Tex-like_N"/>
</dbReference>
<dbReference type="InterPro" id="IPR006641">
    <property type="entry name" value="YqgF/RNaseH-like_dom"/>
</dbReference>
<keyword evidence="3" id="KW-0687">Ribonucleoprotein</keyword>
<dbReference type="InterPro" id="IPR023323">
    <property type="entry name" value="Tex-like_dom_sf"/>
</dbReference>
<reference evidence="3 4" key="1">
    <citation type="submission" date="2018-11" db="EMBL/GenBank/DDBJ databases">
        <title>Species Designations Belie Phenotypic and Genotypic Heterogeneity in Oral Streptococci.</title>
        <authorList>
            <person name="Velsko I."/>
        </authorList>
    </citation>
    <scope>NUCLEOTIDE SEQUENCE [LARGE SCALE GENOMIC DNA]</scope>
    <source>
        <strain evidence="3 4">KLC02</strain>
    </source>
</reference>
<dbReference type="InterPro" id="IPR041692">
    <property type="entry name" value="HHH_9"/>
</dbReference>
<dbReference type="GO" id="GO:0006139">
    <property type="term" value="P:nucleobase-containing compound metabolic process"/>
    <property type="evidence" value="ECO:0007669"/>
    <property type="project" value="InterPro"/>
</dbReference>
<dbReference type="InterPro" id="IPR023319">
    <property type="entry name" value="Tex-like_HTH_dom_sf"/>
</dbReference>
<evidence type="ECO:0000259" key="2">
    <source>
        <dbReference type="PROSITE" id="PS50126"/>
    </source>
</evidence>
<dbReference type="SUPFAM" id="SSF50249">
    <property type="entry name" value="Nucleic acid-binding proteins"/>
    <property type="match status" value="1"/>
</dbReference>
<dbReference type="Proteomes" id="UP000267137">
    <property type="component" value="Unassembled WGS sequence"/>
</dbReference>
<dbReference type="GO" id="GO:0003735">
    <property type="term" value="F:structural constituent of ribosome"/>
    <property type="evidence" value="ECO:0007669"/>
    <property type="project" value="TreeGrafter"/>
</dbReference>
<proteinExistence type="predicted"/>
<dbReference type="Gene3D" id="2.40.50.140">
    <property type="entry name" value="Nucleic acid-binding proteins"/>
    <property type="match status" value="1"/>
</dbReference>
<dbReference type="Pfam" id="PF09371">
    <property type="entry name" value="Tex_N"/>
    <property type="match status" value="1"/>
</dbReference>
<sequence>METNIIEIAQSLNVSQKQVEKVLELTAEGNTIPFIARYRKEMTGNLDEVEIKAILDLDKSLTNLKERKETVLAKIEEQGKLTDKLRAAIEAAEKLADVEELYLPYKEKRRTKATIARAAGLFPLARLILQNVSNLQEEAIDLTSEAFPTAEAALSGAVDILVEAISEDVQLRAWTYHEILKNSSIVSTLKDANLDEKQVFQIYYDFSEKIADMQGYRTLALNRGEKLGVLKVGFEHNVEKIIRFFELRFKIKNNYIHEAIQQAVKKKIIPAMERRIRTELTETAEDGAIQLFSDNLRHLLLIAPLKGRVVLGFDPAFRTGAKLAVVDATGKMLTTQVIYPVPPAKSAQIEAAKQELSDLIEQFGVEIIAIGNGTASRESEAFVAEVLKTHLNVSYVIVNESGASVYSASELARHEFPDLTVEKRSAISIARRLQDPLAELVKIDPKSIGVGQYQHDVSQKKLSESLDFVVDTVVNQVGVNINTASPSLLSHVAGLNKTISENIVKYREEEGMIHSREDIKKVPRLGAKAFEQAAGFLRIPESDNILDNTGVHPESYPAVEKLFQMLAIKDLNQDGQEKLQSLDVAKVVNDLGIGEATLKDIIADLLKPGRDLRDSFDAPVLRQDVLDIKDLQIGQKLEGVVRNVVDFGAFVDIGIHEDGLIHISKLSNNYVKHPSQVVSVGDLVTVWVDKLDIEREKVNLSLVSPHESN</sequence>
<dbReference type="PROSITE" id="PS50126">
    <property type="entry name" value="S1"/>
    <property type="match status" value="1"/>
</dbReference>
<dbReference type="SUPFAM" id="SSF47781">
    <property type="entry name" value="RuvA domain 2-like"/>
    <property type="match status" value="2"/>
</dbReference>
<dbReference type="SMART" id="SM00316">
    <property type="entry name" value="S1"/>
    <property type="match status" value="1"/>
</dbReference>
<evidence type="ECO:0000256" key="1">
    <source>
        <dbReference type="PROSITE-ProRule" id="PRU00182"/>
    </source>
</evidence>
<dbReference type="Gene3D" id="1.10.10.650">
    <property type="entry name" value="RuvA domain 2-like"/>
    <property type="match status" value="1"/>
</dbReference>
<dbReference type="GO" id="GO:0005840">
    <property type="term" value="C:ribosome"/>
    <property type="evidence" value="ECO:0007669"/>
    <property type="project" value="UniProtKB-KW"/>
</dbReference>
<dbReference type="PANTHER" id="PTHR10724:SF10">
    <property type="entry name" value="S1 RNA-BINDING DOMAIN-CONTAINING PROTEIN 1"/>
    <property type="match status" value="1"/>
</dbReference>
<dbReference type="Gene3D" id="1.10.150.310">
    <property type="entry name" value="Tex RuvX-like domain-like"/>
    <property type="match status" value="1"/>
</dbReference>
<dbReference type="InterPro" id="IPR050437">
    <property type="entry name" value="Ribos_protein_bS1-like"/>
</dbReference>
<dbReference type="Pfam" id="PF00575">
    <property type="entry name" value="S1"/>
    <property type="match status" value="1"/>
</dbReference>
<feature type="domain" description="S1 motif" evidence="2">
    <location>
        <begin position="634"/>
        <end position="703"/>
    </location>
</feature>
<dbReference type="PROSITE" id="PS50889">
    <property type="entry name" value="S4"/>
    <property type="match status" value="1"/>
</dbReference>
<dbReference type="GO" id="GO:0006412">
    <property type="term" value="P:translation"/>
    <property type="evidence" value="ECO:0007669"/>
    <property type="project" value="TreeGrafter"/>
</dbReference>
<dbReference type="InterPro" id="IPR037027">
    <property type="entry name" value="YqgF/RNaseH-like_dom_sf"/>
</dbReference>
<dbReference type="InterPro" id="IPR044146">
    <property type="entry name" value="S1_Tex"/>
</dbReference>
<dbReference type="InterPro" id="IPR032639">
    <property type="entry name" value="Tex_YqgF"/>
</dbReference>
<organism evidence="3 4">
    <name type="scientific">Streptococcus intermedius</name>
    <dbReference type="NCBI Taxonomy" id="1338"/>
    <lineage>
        <taxon>Bacteria</taxon>
        <taxon>Bacillati</taxon>
        <taxon>Bacillota</taxon>
        <taxon>Bacilli</taxon>
        <taxon>Lactobacillales</taxon>
        <taxon>Streptococcaceae</taxon>
        <taxon>Streptococcus</taxon>
        <taxon>Streptococcus anginosus group</taxon>
    </lineage>
</organism>
<dbReference type="InterPro" id="IPR012337">
    <property type="entry name" value="RNaseH-like_sf"/>
</dbReference>
<keyword evidence="3" id="KW-0689">Ribosomal protein</keyword>
<dbReference type="RefSeq" id="WP_125442128.1">
    <property type="nucleotide sequence ID" value="NZ_RJOO01000001.1"/>
</dbReference>
<name>A0AAE8G1X4_STRIT</name>